<organism evidence="1">
    <name type="scientific">Zooxanthella nutricula</name>
    <dbReference type="NCBI Taxonomy" id="1333877"/>
    <lineage>
        <taxon>Eukaryota</taxon>
        <taxon>Sar</taxon>
        <taxon>Alveolata</taxon>
        <taxon>Dinophyceae</taxon>
        <taxon>Peridiniales</taxon>
        <taxon>Peridiniales incertae sedis</taxon>
        <taxon>Zooxanthella</taxon>
    </lineage>
</organism>
<reference evidence="1" key="1">
    <citation type="submission" date="2021-01" db="EMBL/GenBank/DDBJ databases">
        <authorList>
            <person name="Corre E."/>
            <person name="Pelletier E."/>
            <person name="Niang G."/>
            <person name="Scheremetjew M."/>
            <person name="Finn R."/>
            <person name="Kale V."/>
            <person name="Holt S."/>
            <person name="Cochrane G."/>
            <person name="Meng A."/>
            <person name="Brown T."/>
            <person name="Cohen L."/>
        </authorList>
    </citation>
    <scope>NUCLEOTIDE SEQUENCE</scope>
    <source>
        <strain evidence="1">RCC3387</strain>
    </source>
</reference>
<gene>
    <name evidence="1" type="ORF">BRAN1462_LOCUS45797</name>
</gene>
<sequence length="274" mass="30209">MAASSRGQKRRRATGLHEGERVLGPLESKLARALAEDVTSGMMNAATAHILLKAMNQDMTAFGYRAENTAECETFLRQCLTRGGRALPELSLVVDDSNWGKTGSRSSREDYFAIYRIGTRQVHIGILVQDHWDQDTDDESDCGECKPVVESFSIIVKEISEAAMQEFSAQSVFSHSYDGELLSIFLAAPSGGAVHTSTIHREKCDRVFAQAGCRMSFEQVVATALHQMARKHRFFKPMAKAFATKRGVPQDAKPLFQAFQAHAQPGPDASSEEH</sequence>
<protein>
    <submittedName>
        <fullName evidence="1">Uncharacterized protein</fullName>
    </submittedName>
</protein>
<dbReference type="AlphaFoldDB" id="A0A7S2PVF0"/>
<proteinExistence type="predicted"/>
<accession>A0A7S2PVF0</accession>
<dbReference type="EMBL" id="HBGW01071765">
    <property type="protein sequence ID" value="CAD9622058.1"/>
    <property type="molecule type" value="Transcribed_RNA"/>
</dbReference>
<name>A0A7S2PVF0_9DINO</name>
<evidence type="ECO:0000313" key="1">
    <source>
        <dbReference type="EMBL" id="CAD9622058.1"/>
    </source>
</evidence>